<dbReference type="AlphaFoldDB" id="X0Y4Z5"/>
<reference evidence="1" key="1">
    <citation type="journal article" date="2014" name="Front. Microbiol.">
        <title>High frequency of phylogenetically diverse reductive dehalogenase-homologous genes in deep subseafloor sedimentary metagenomes.</title>
        <authorList>
            <person name="Kawai M."/>
            <person name="Futagami T."/>
            <person name="Toyoda A."/>
            <person name="Takaki Y."/>
            <person name="Nishi S."/>
            <person name="Hori S."/>
            <person name="Arai W."/>
            <person name="Tsubouchi T."/>
            <person name="Morono Y."/>
            <person name="Uchiyama I."/>
            <person name="Ito T."/>
            <person name="Fujiyama A."/>
            <person name="Inagaki F."/>
            <person name="Takami H."/>
        </authorList>
    </citation>
    <scope>NUCLEOTIDE SEQUENCE</scope>
    <source>
        <strain evidence="1">Expedition CK06-06</strain>
    </source>
</reference>
<proteinExistence type="predicted"/>
<name>X0Y4Z5_9ZZZZ</name>
<evidence type="ECO:0000313" key="1">
    <source>
        <dbReference type="EMBL" id="GAG50984.1"/>
    </source>
</evidence>
<accession>X0Y4Z5</accession>
<sequence>MAALFGPFPWNPIVIYDANVQADRERIQGLVCIGLRTNTTVSLQQTAGLTVPPGLLNVNPDMMAKRLARMVNSFVSLRIQHSSDTQDPWVSDTLLEYWDRPAHESFLPIPPVRWRGRDARMTLQARVADFPAPLAADYPEVTTTAYRYQGQLTIKVESLWIPDPAYCGRYWPGEICAPKQVSVSGIKSPGAMQRFLSRLTDGRD</sequence>
<dbReference type="EMBL" id="BARS01052042">
    <property type="protein sequence ID" value="GAG50984.1"/>
    <property type="molecule type" value="Genomic_DNA"/>
</dbReference>
<gene>
    <name evidence="1" type="ORF">S01H1_77439</name>
</gene>
<comment type="caution">
    <text evidence="1">The sequence shown here is derived from an EMBL/GenBank/DDBJ whole genome shotgun (WGS) entry which is preliminary data.</text>
</comment>
<protein>
    <submittedName>
        <fullName evidence="1">Uncharacterized protein</fullName>
    </submittedName>
</protein>
<organism evidence="1">
    <name type="scientific">marine sediment metagenome</name>
    <dbReference type="NCBI Taxonomy" id="412755"/>
    <lineage>
        <taxon>unclassified sequences</taxon>
        <taxon>metagenomes</taxon>
        <taxon>ecological metagenomes</taxon>
    </lineage>
</organism>